<dbReference type="InterPro" id="IPR036068">
    <property type="entry name" value="Nicotinate_pribotase-like_C"/>
</dbReference>
<protein>
    <recommendedName>
        <fullName evidence="11">Probable nicotinate-nucleotide pyrophosphorylase [carboxylating]</fullName>
        <ecNumber evidence="5">2.4.2.19</ecNumber>
    </recommendedName>
    <alternativeName>
        <fullName evidence="9">Quinolinate phosphoribosyltransferase [decarboxylating]</fullName>
    </alternativeName>
</protein>
<evidence type="ECO:0000256" key="12">
    <source>
        <dbReference type="PIRNR" id="PIRNR006250"/>
    </source>
</evidence>
<dbReference type="GO" id="GO:0034213">
    <property type="term" value="P:quinolinate catabolic process"/>
    <property type="evidence" value="ECO:0007669"/>
    <property type="project" value="TreeGrafter"/>
</dbReference>
<evidence type="ECO:0000313" key="16">
    <source>
        <dbReference type="Proteomes" id="UP000782519"/>
    </source>
</evidence>
<comment type="similarity">
    <text evidence="3 12">Belongs to the NadC/ModD family.</text>
</comment>
<evidence type="ECO:0000256" key="5">
    <source>
        <dbReference type="ARBA" id="ARBA00011944"/>
    </source>
</evidence>
<comment type="function">
    <text evidence="1">Involved in the catabolism of quinolinic acid (QA).</text>
</comment>
<gene>
    <name evidence="15" type="primary">nadC</name>
    <name evidence="15" type="ORF">HZA66_16370</name>
</gene>
<keyword evidence="6" id="KW-0662">Pyridine nucleotide biosynthesis</keyword>
<organism evidence="15 16">
    <name type="scientific">Rhodopseudomonas palustris</name>
    <dbReference type="NCBI Taxonomy" id="1076"/>
    <lineage>
        <taxon>Bacteria</taxon>
        <taxon>Pseudomonadati</taxon>
        <taxon>Pseudomonadota</taxon>
        <taxon>Alphaproteobacteria</taxon>
        <taxon>Hyphomicrobiales</taxon>
        <taxon>Nitrobacteraceae</taxon>
        <taxon>Rhodopseudomonas</taxon>
    </lineage>
</organism>
<evidence type="ECO:0000256" key="4">
    <source>
        <dbReference type="ARBA" id="ARBA00011218"/>
    </source>
</evidence>
<feature type="domain" description="Quinolinate phosphoribosyl transferase N-terminal" evidence="14">
    <location>
        <begin position="35"/>
        <end position="120"/>
    </location>
</feature>
<dbReference type="InterPro" id="IPR004393">
    <property type="entry name" value="NadC"/>
</dbReference>
<dbReference type="Gene3D" id="3.90.1170.20">
    <property type="entry name" value="Quinolinate phosphoribosyl transferase, N-terminal domain"/>
    <property type="match status" value="1"/>
</dbReference>
<evidence type="ECO:0000256" key="9">
    <source>
        <dbReference type="ARBA" id="ARBA00033102"/>
    </source>
</evidence>
<dbReference type="GO" id="GO:0005737">
    <property type="term" value="C:cytoplasm"/>
    <property type="evidence" value="ECO:0007669"/>
    <property type="project" value="TreeGrafter"/>
</dbReference>
<dbReference type="InterPro" id="IPR037128">
    <property type="entry name" value="Quinolinate_PRibosylTase_N_sf"/>
</dbReference>
<dbReference type="Gene3D" id="3.20.20.70">
    <property type="entry name" value="Aldolase class I"/>
    <property type="match status" value="1"/>
</dbReference>
<dbReference type="EMBL" id="JACRJB010000049">
    <property type="protein sequence ID" value="MBI5131016.1"/>
    <property type="molecule type" value="Genomic_DNA"/>
</dbReference>
<evidence type="ECO:0000259" key="14">
    <source>
        <dbReference type="Pfam" id="PF02749"/>
    </source>
</evidence>
<feature type="domain" description="Quinolinate phosphoribosyl transferase C-terminal" evidence="13">
    <location>
        <begin position="122"/>
        <end position="288"/>
    </location>
</feature>
<name>A0A933W1Z3_RHOPL</name>
<proteinExistence type="inferred from homology"/>
<evidence type="ECO:0000256" key="8">
    <source>
        <dbReference type="ARBA" id="ARBA00022679"/>
    </source>
</evidence>
<dbReference type="PANTHER" id="PTHR32179:SF3">
    <property type="entry name" value="NICOTINATE-NUCLEOTIDE PYROPHOSPHORYLASE [CARBOXYLATING]"/>
    <property type="match status" value="1"/>
</dbReference>
<keyword evidence="8 12" id="KW-0808">Transferase</keyword>
<evidence type="ECO:0000259" key="13">
    <source>
        <dbReference type="Pfam" id="PF01729"/>
    </source>
</evidence>
<dbReference type="InterPro" id="IPR027277">
    <property type="entry name" value="NadC/ModD"/>
</dbReference>
<dbReference type="PIRSF" id="PIRSF006250">
    <property type="entry name" value="NadC_ModD"/>
    <property type="match status" value="1"/>
</dbReference>
<evidence type="ECO:0000256" key="7">
    <source>
        <dbReference type="ARBA" id="ARBA00022676"/>
    </source>
</evidence>
<comment type="subunit">
    <text evidence="4">Hexamer formed by 3 homodimers.</text>
</comment>
<evidence type="ECO:0000256" key="11">
    <source>
        <dbReference type="ARBA" id="ARBA00069173"/>
    </source>
</evidence>
<dbReference type="AlphaFoldDB" id="A0A933W1Z3"/>
<dbReference type="CDD" id="cd01572">
    <property type="entry name" value="QPRTase"/>
    <property type="match status" value="1"/>
</dbReference>
<evidence type="ECO:0000256" key="3">
    <source>
        <dbReference type="ARBA" id="ARBA00009400"/>
    </source>
</evidence>
<dbReference type="GO" id="GO:0009435">
    <property type="term" value="P:NAD+ biosynthetic process"/>
    <property type="evidence" value="ECO:0007669"/>
    <property type="project" value="InterPro"/>
</dbReference>
<dbReference type="FunFam" id="3.90.1170.20:FF:000001">
    <property type="entry name" value="Nicotinate-nucleotide diphosphorylase (Carboxylating)"/>
    <property type="match status" value="1"/>
</dbReference>
<evidence type="ECO:0000256" key="1">
    <source>
        <dbReference type="ARBA" id="ARBA00003237"/>
    </source>
</evidence>
<keyword evidence="7 12" id="KW-0328">Glycosyltransferase</keyword>
<dbReference type="PANTHER" id="PTHR32179">
    <property type="entry name" value="NICOTINATE-NUCLEOTIDE PYROPHOSPHORYLASE [CARBOXYLATING]"/>
    <property type="match status" value="1"/>
</dbReference>
<dbReference type="NCBIfam" id="TIGR00078">
    <property type="entry name" value="nadC"/>
    <property type="match status" value="1"/>
</dbReference>
<dbReference type="SUPFAM" id="SSF54675">
    <property type="entry name" value="Nicotinate/Quinolinate PRTase N-terminal domain-like"/>
    <property type="match status" value="1"/>
</dbReference>
<dbReference type="SUPFAM" id="SSF51690">
    <property type="entry name" value="Nicotinate/Quinolinate PRTase C-terminal domain-like"/>
    <property type="match status" value="1"/>
</dbReference>
<dbReference type="InterPro" id="IPR002638">
    <property type="entry name" value="Quinolinate_PRibosylTrfase_C"/>
</dbReference>
<comment type="catalytic activity">
    <reaction evidence="10">
        <text>nicotinate beta-D-ribonucleotide + CO2 + diphosphate = quinolinate + 5-phospho-alpha-D-ribose 1-diphosphate + 2 H(+)</text>
        <dbReference type="Rhea" id="RHEA:12733"/>
        <dbReference type="ChEBI" id="CHEBI:15378"/>
        <dbReference type="ChEBI" id="CHEBI:16526"/>
        <dbReference type="ChEBI" id="CHEBI:29959"/>
        <dbReference type="ChEBI" id="CHEBI:33019"/>
        <dbReference type="ChEBI" id="CHEBI:57502"/>
        <dbReference type="ChEBI" id="CHEBI:58017"/>
        <dbReference type="EC" id="2.4.2.19"/>
    </reaction>
</comment>
<evidence type="ECO:0000313" key="15">
    <source>
        <dbReference type="EMBL" id="MBI5131016.1"/>
    </source>
</evidence>
<dbReference type="EC" id="2.4.2.19" evidence="5"/>
<dbReference type="InterPro" id="IPR022412">
    <property type="entry name" value="Quinolinate_PRibosylTrfase_N"/>
</dbReference>
<comment type="pathway">
    <text evidence="2">Cofactor biosynthesis; NAD(+) biosynthesis; nicotinate D-ribonucleotide from quinolinate: step 1/1.</text>
</comment>
<dbReference type="Proteomes" id="UP000782519">
    <property type="component" value="Unassembled WGS sequence"/>
</dbReference>
<evidence type="ECO:0000256" key="2">
    <source>
        <dbReference type="ARBA" id="ARBA00004893"/>
    </source>
</evidence>
<reference evidence="15" key="1">
    <citation type="submission" date="2020-07" db="EMBL/GenBank/DDBJ databases">
        <title>Huge and variable diversity of episymbiotic CPR bacteria and DPANN archaea in groundwater ecosystems.</title>
        <authorList>
            <person name="He C.Y."/>
            <person name="Keren R."/>
            <person name="Whittaker M."/>
            <person name="Farag I.F."/>
            <person name="Doudna J."/>
            <person name="Cate J.H.D."/>
            <person name="Banfield J.F."/>
        </authorList>
    </citation>
    <scope>NUCLEOTIDE SEQUENCE</scope>
    <source>
        <strain evidence="15">NC_groundwater_1818_Pr3_B-0.1um_66_35</strain>
    </source>
</reference>
<sequence length="291" mass="30414">MIPTTLLLPDAFLSPLAIEAAVHRALDEDLGRAGDVTSIATIPETTQAHAVMVARQAGVIAGLPLAVETFQRLSADIAIAAHVRDGETVAAGIDVLTLSGPARAILSGERTALNFVGRLSGIATLTADYVRPTAGTKMRICCTRKTTPGLRALEKYAVRCGGGFNHRFGLDDAILIKDNHIAVAGGIRPVLEAARAKIGHLVKIEIEVDTLDQLQQVLDTGMADVVLLDNMDIATLTRAVAMAQGRVVLEASGGVTRESIRAIAETGVDYASAGALTHSAPNFDVALDIDA</sequence>
<dbReference type="InterPro" id="IPR013785">
    <property type="entry name" value="Aldolase_TIM"/>
</dbReference>
<dbReference type="GO" id="GO:0004514">
    <property type="term" value="F:nicotinate-nucleotide diphosphorylase (carboxylating) activity"/>
    <property type="evidence" value="ECO:0007669"/>
    <property type="project" value="UniProtKB-EC"/>
</dbReference>
<accession>A0A933W1Z3</accession>
<comment type="caution">
    <text evidence="15">The sequence shown here is derived from an EMBL/GenBank/DDBJ whole genome shotgun (WGS) entry which is preliminary data.</text>
</comment>
<evidence type="ECO:0000256" key="6">
    <source>
        <dbReference type="ARBA" id="ARBA00022642"/>
    </source>
</evidence>
<evidence type="ECO:0000256" key="10">
    <source>
        <dbReference type="ARBA" id="ARBA00047445"/>
    </source>
</evidence>
<dbReference type="FunFam" id="3.20.20.70:FF:000030">
    <property type="entry name" value="Nicotinate-nucleotide pyrophosphorylase, carboxylating"/>
    <property type="match status" value="1"/>
</dbReference>
<dbReference type="Pfam" id="PF01729">
    <property type="entry name" value="QRPTase_C"/>
    <property type="match status" value="1"/>
</dbReference>
<dbReference type="Pfam" id="PF02749">
    <property type="entry name" value="QRPTase_N"/>
    <property type="match status" value="1"/>
</dbReference>